<dbReference type="InterPro" id="IPR036047">
    <property type="entry name" value="F-box-like_dom_sf"/>
</dbReference>
<sequence>MATATEEEKHIPTDLLTHEILSRIPAINLLKNHMLVSKKWRQLISGPEFIQIHLNRSNQRADGTRILVAEPITMTDCDNSPVTEPFPRKRFYYPAMKPPSPGKRIPYPSEFSVRCPVILGSCDGLICLYDEGHRKFAVFNPSTRKYDLGLADKFRWLCLSNYASWFGRHPCTGEYVLVIGSQLQGSHVDIRVYALKTHASRNSRSIINQKKHGRSYSYSDPVGSLLHGALHWAVCTCPFDRNQLLFESEHLIVAYDFRKNEIVEIPPPGEFRFTLGVMDECLFVIFRNADQVFELWSMREYGVKESWTKYANIKGFGSVRLLVPLGFCSNGDELIVEADRKKVEKYSFVEKKSTLLKNHRCDQEFKSISYVDSLVPPEIIYE</sequence>
<proteinExistence type="predicted"/>
<dbReference type="InterPro" id="IPR001810">
    <property type="entry name" value="F-box_dom"/>
</dbReference>
<dbReference type="Pfam" id="PF07734">
    <property type="entry name" value="FBA_1"/>
    <property type="match status" value="1"/>
</dbReference>
<evidence type="ECO:0000313" key="3">
    <source>
        <dbReference type="EMBL" id="EYU32690.1"/>
    </source>
</evidence>
<evidence type="ECO:0000259" key="1">
    <source>
        <dbReference type="Pfam" id="PF00646"/>
    </source>
</evidence>
<dbReference type="PANTHER" id="PTHR31672">
    <property type="entry name" value="BNACNNG10540D PROTEIN"/>
    <property type="match status" value="1"/>
</dbReference>
<dbReference type="InterPro" id="IPR050796">
    <property type="entry name" value="SCF_F-box_component"/>
</dbReference>
<reference evidence="3 4" key="1">
    <citation type="journal article" date="2013" name="Proc. Natl. Acad. Sci. U.S.A.">
        <title>Fine-scale variation in meiotic recombination in Mimulus inferred from population shotgun sequencing.</title>
        <authorList>
            <person name="Hellsten U."/>
            <person name="Wright K.M."/>
            <person name="Jenkins J."/>
            <person name="Shu S."/>
            <person name="Yuan Y."/>
            <person name="Wessler S.R."/>
            <person name="Schmutz J."/>
            <person name="Willis J.H."/>
            <person name="Rokhsar D.S."/>
        </authorList>
    </citation>
    <scope>NUCLEOTIDE SEQUENCE [LARGE SCALE GENOMIC DNA]</scope>
    <source>
        <strain evidence="4">cv. DUN x IM62</strain>
    </source>
</reference>
<protein>
    <recommendedName>
        <fullName evidence="5">F-box domain-containing protein</fullName>
    </recommendedName>
</protein>
<keyword evidence="4" id="KW-1185">Reference proteome</keyword>
<name>A0A022R1J5_ERYGU</name>
<feature type="domain" description="F-box associated beta-propeller type 1" evidence="2">
    <location>
        <begin position="121"/>
        <end position="376"/>
    </location>
</feature>
<evidence type="ECO:0008006" key="5">
    <source>
        <dbReference type="Google" id="ProtNLM"/>
    </source>
</evidence>
<accession>A0A022R1J5</accession>
<feature type="domain" description="F-box" evidence="1">
    <location>
        <begin position="16"/>
        <end position="49"/>
    </location>
</feature>
<dbReference type="SUPFAM" id="SSF81383">
    <property type="entry name" value="F-box domain"/>
    <property type="match status" value="1"/>
</dbReference>
<dbReference type="NCBIfam" id="TIGR01640">
    <property type="entry name" value="F_box_assoc_1"/>
    <property type="match status" value="1"/>
</dbReference>
<dbReference type="Proteomes" id="UP000030748">
    <property type="component" value="Unassembled WGS sequence"/>
</dbReference>
<evidence type="ECO:0000259" key="2">
    <source>
        <dbReference type="Pfam" id="PF07734"/>
    </source>
</evidence>
<evidence type="ECO:0000313" key="4">
    <source>
        <dbReference type="Proteomes" id="UP000030748"/>
    </source>
</evidence>
<dbReference type="Pfam" id="PF00646">
    <property type="entry name" value="F-box"/>
    <property type="match status" value="1"/>
</dbReference>
<dbReference type="InterPro" id="IPR017451">
    <property type="entry name" value="F-box-assoc_interact_dom"/>
</dbReference>
<dbReference type="EMBL" id="KI630827">
    <property type="protein sequence ID" value="EYU32690.1"/>
    <property type="molecule type" value="Genomic_DNA"/>
</dbReference>
<dbReference type="KEGG" id="egt:105963295"/>
<organism evidence="3 4">
    <name type="scientific">Erythranthe guttata</name>
    <name type="common">Yellow monkey flower</name>
    <name type="synonym">Mimulus guttatus</name>
    <dbReference type="NCBI Taxonomy" id="4155"/>
    <lineage>
        <taxon>Eukaryota</taxon>
        <taxon>Viridiplantae</taxon>
        <taxon>Streptophyta</taxon>
        <taxon>Embryophyta</taxon>
        <taxon>Tracheophyta</taxon>
        <taxon>Spermatophyta</taxon>
        <taxon>Magnoliopsida</taxon>
        <taxon>eudicotyledons</taxon>
        <taxon>Gunneridae</taxon>
        <taxon>Pentapetalae</taxon>
        <taxon>asterids</taxon>
        <taxon>lamiids</taxon>
        <taxon>Lamiales</taxon>
        <taxon>Phrymaceae</taxon>
        <taxon>Erythranthe</taxon>
    </lineage>
</organism>
<dbReference type="OrthoDB" id="591557at2759"/>
<gene>
    <name evidence="3" type="ORF">MIMGU_mgv1a018342mg</name>
</gene>
<dbReference type="PANTHER" id="PTHR31672:SF13">
    <property type="entry name" value="F-BOX PROTEIN CPR30-LIKE"/>
    <property type="match status" value="1"/>
</dbReference>
<dbReference type="AlphaFoldDB" id="A0A022R1J5"/>
<dbReference type="Gene3D" id="1.20.1280.50">
    <property type="match status" value="1"/>
</dbReference>
<dbReference type="InterPro" id="IPR006527">
    <property type="entry name" value="F-box-assoc_dom_typ1"/>
</dbReference>